<gene>
    <name evidence="1" type="ORF">MPH_09790</name>
</gene>
<evidence type="ECO:0000313" key="1">
    <source>
        <dbReference type="EMBL" id="EKG13055.1"/>
    </source>
</evidence>
<evidence type="ECO:0000313" key="2">
    <source>
        <dbReference type="Proteomes" id="UP000007129"/>
    </source>
</evidence>
<sequence>MHWSYETHFPDAHGCVRAPSVAHDRGCRLVRLRASFSWVTLLMVRLGQLCVLELSSLNVMALVEKYTEQSGEFQISSVERNPRFKYLTSKTPPLMSLICTLNEKVPAVIVRGIVRGSSHGSSCRAFLYAVAFPTSHVILIPNSRNGAPPLSFAPLPKRKFQLCGADLVP</sequence>
<reference evidence="1 2" key="1">
    <citation type="journal article" date="2012" name="BMC Genomics">
        <title>Tools to kill: Genome of one of the most destructive plant pathogenic fungi Macrophomina phaseolina.</title>
        <authorList>
            <person name="Islam M.S."/>
            <person name="Haque M.S."/>
            <person name="Islam M.M."/>
            <person name="Emdad E.M."/>
            <person name="Halim A."/>
            <person name="Hossen Q.M.M."/>
            <person name="Hossain M.Z."/>
            <person name="Ahmed B."/>
            <person name="Rahim S."/>
            <person name="Rahman M.S."/>
            <person name="Alam M.M."/>
            <person name="Hou S."/>
            <person name="Wan X."/>
            <person name="Saito J.A."/>
            <person name="Alam M."/>
        </authorList>
    </citation>
    <scope>NUCLEOTIDE SEQUENCE [LARGE SCALE GENOMIC DNA]</scope>
    <source>
        <strain evidence="1 2">MS6</strain>
    </source>
</reference>
<organism evidence="1 2">
    <name type="scientific">Macrophomina phaseolina (strain MS6)</name>
    <name type="common">Charcoal rot fungus</name>
    <dbReference type="NCBI Taxonomy" id="1126212"/>
    <lineage>
        <taxon>Eukaryota</taxon>
        <taxon>Fungi</taxon>
        <taxon>Dikarya</taxon>
        <taxon>Ascomycota</taxon>
        <taxon>Pezizomycotina</taxon>
        <taxon>Dothideomycetes</taxon>
        <taxon>Dothideomycetes incertae sedis</taxon>
        <taxon>Botryosphaeriales</taxon>
        <taxon>Botryosphaeriaceae</taxon>
        <taxon>Macrophomina</taxon>
    </lineage>
</organism>
<accession>K2S873</accession>
<dbReference type="AlphaFoldDB" id="K2S873"/>
<dbReference type="Proteomes" id="UP000007129">
    <property type="component" value="Unassembled WGS sequence"/>
</dbReference>
<protein>
    <submittedName>
        <fullName evidence="1">Uncharacterized protein</fullName>
    </submittedName>
</protein>
<proteinExistence type="predicted"/>
<dbReference type="InParanoid" id="K2S873"/>
<name>K2S873_MACPH</name>
<comment type="caution">
    <text evidence="1">The sequence shown here is derived from an EMBL/GenBank/DDBJ whole genome shotgun (WGS) entry which is preliminary data.</text>
</comment>
<dbReference type="EMBL" id="AHHD01000418">
    <property type="protein sequence ID" value="EKG13055.1"/>
    <property type="molecule type" value="Genomic_DNA"/>
</dbReference>
<dbReference type="VEuPathDB" id="FungiDB:MPH_09790"/>
<dbReference type="HOGENOM" id="CLU_1578829_0_0_1"/>